<dbReference type="InterPro" id="IPR043519">
    <property type="entry name" value="NT_sf"/>
</dbReference>
<evidence type="ECO:0000256" key="1">
    <source>
        <dbReference type="SAM" id="MobiDB-lite"/>
    </source>
</evidence>
<sequence length="273" mass="30766">MRDDRPPEPAELHAQLSRDHPLDWGDLPTRQKIATMYGADAADGALALLVEAARVEPRITADVKSSIDDDGFAYHLKNRLKSPQSLARKLKKENRLGPPYTPPEDILRYTVGVDHPDQVVQTARRLVDRMTARGWSMASAHHSYHPGSRYKGLHFFLRGHGQVVELQVHSRQSIAVKEATTGWYEIFRDRDRSKAEKDEALDKCIKYSDPMTQPAGIDALTHLGGVAVEVRSYGRKPGRSRRTIEGDAAGQDNGRPQEPHRRRNHHGRDEIGR</sequence>
<dbReference type="Proteomes" id="UP001500363">
    <property type="component" value="Unassembled WGS sequence"/>
</dbReference>
<evidence type="ECO:0000313" key="2">
    <source>
        <dbReference type="EMBL" id="GAA1547227.1"/>
    </source>
</evidence>
<dbReference type="SUPFAM" id="SSF81301">
    <property type="entry name" value="Nucleotidyltransferase"/>
    <property type="match status" value="1"/>
</dbReference>
<dbReference type="RefSeq" id="WP_344179862.1">
    <property type="nucleotide sequence ID" value="NZ_BAAANC010000003.1"/>
</dbReference>
<name>A0ABP4MMC0_9ACTN</name>
<comment type="caution">
    <text evidence="2">The sequence shown here is derived from an EMBL/GenBank/DDBJ whole genome shotgun (WGS) entry which is preliminary data.</text>
</comment>
<evidence type="ECO:0008006" key="4">
    <source>
        <dbReference type="Google" id="ProtNLM"/>
    </source>
</evidence>
<dbReference type="EMBL" id="BAAANC010000003">
    <property type="protein sequence ID" value="GAA1547227.1"/>
    <property type="molecule type" value="Genomic_DNA"/>
</dbReference>
<protein>
    <recommendedName>
        <fullName evidence="4">RelA/SpoT domain-containing protein</fullName>
    </recommendedName>
</protein>
<organism evidence="2 3">
    <name type="scientific">Kribbella lupini</name>
    <dbReference type="NCBI Taxonomy" id="291602"/>
    <lineage>
        <taxon>Bacteria</taxon>
        <taxon>Bacillati</taxon>
        <taxon>Actinomycetota</taxon>
        <taxon>Actinomycetes</taxon>
        <taxon>Propionibacteriales</taxon>
        <taxon>Kribbellaceae</taxon>
        <taxon>Kribbella</taxon>
    </lineage>
</organism>
<gene>
    <name evidence="2" type="ORF">GCM10009741_58540</name>
</gene>
<evidence type="ECO:0000313" key="3">
    <source>
        <dbReference type="Proteomes" id="UP001500363"/>
    </source>
</evidence>
<reference evidence="3" key="1">
    <citation type="journal article" date="2019" name="Int. J. Syst. Evol. Microbiol.">
        <title>The Global Catalogue of Microorganisms (GCM) 10K type strain sequencing project: providing services to taxonomists for standard genome sequencing and annotation.</title>
        <authorList>
            <consortium name="The Broad Institute Genomics Platform"/>
            <consortium name="The Broad Institute Genome Sequencing Center for Infectious Disease"/>
            <person name="Wu L."/>
            <person name="Ma J."/>
        </authorList>
    </citation>
    <scope>NUCLEOTIDE SEQUENCE [LARGE SCALE GENOMIC DNA]</scope>
    <source>
        <strain evidence="3">JCM 14303</strain>
    </source>
</reference>
<feature type="region of interest" description="Disordered" evidence="1">
    <location>
        <begin position="1"/>
        <end position="23"/>
    </location>
</feature>
<proteinExistence type="predicted"/>
<accession>A0ABP4MMC0</accession>
<keyword evidence="3" id="KW-1185">Reference proteome</keyword>
<dbReference type="Gene3D" id="3.30.460.10">
    <property type="entry name" value="Beta Polymerase, domain 2"/>
    <property type="match status" value="1"/>
</dbReference>
<feature type="region of interest" description="Disordered" evidence="1">
    <location>
        <begin position="232"/>
        <end position="273"/>
    </location>
</feature>